<reference evidence="1 2" key="1">
    <citation type="submission" date="2016-03" db="EMBL/GenBank/DDBJ databases">
        <authorList>
            <person name="Ploux O."/>
        </authorList>
    </citation>
    <scope>NUCLEOTIDE SEQUENCE [LARGE SCALE GENOMIC DNA]</scope>
    <source>
        <strain evidence="1 2">URUG2</strain>
    </source>
</reference>
<proteinExistence type="predicted"/>
<dbReference type="Proteomes" id="UP000225277">
    <property type="component" value="Unassembled WGS sequence"/>
</dbReference>
<accession>A0A2D3VQ35</accession>
<dbReference type="AlphaFoldDB" id="A0A2D3VQ35"/>
<keyword evidence="2" id="KW-1185">Reference proteome</keyword>
<gene>
    <name evidence="1" type="ORF">RCC_09885</name>
</gene>
<dbReference type="EMBL" id="FJUY01000020">
    <property type="protein sequence ID" value="CZT24168.1"/>
    <property type="molecule type" value="Genomic_DNA"/>
</dbReference>
<evidence type="ECO:0000313" key="2">
    <source>
        <dbReference type="Proteomes" id="UP000225277"/>
    </source>
</evidence>
<organism evidence="1 2">
    <name type="scientific">Ramularia collo-cygni</name>
    <dbReference type="NCBI Taxonomy" id="112498"/>
    <lineage>
        <taxon>Eukaryota</taxon>
        <taxon>Fungi</taxon>
        <taxon>Dikarya</taxon>
        <taxon>Ascomycota</taxon>
        <taxon>Pezizomycotina</taxon>
        <taxon>Dothideomycetes</taxon>
        <taxon>Dothideomycetidae</taxon>
        <taxon>Mycosphaerellales</taxon>
        <taxon>Mycosphaerellaceae</taxon>
        <taxon>Ramularia</taxon>
    </lineage>
</organism>
<name>A0A2D3VQ35_9PEZI</name>
<dbReference type="RefSeq" id="XP_023630892.1">
    <property type="nucleotide sequence ID" value="XM_023775124.1"/>
</dbReference>
<sequence>MRQSTSYNDWHTRKAKGFNKAKEINKAELSFTRLPSSRNLSSAAARREYDELNLRIQDLPSELFNMCLEYTLRATLPVLQKRVSTPQGLGWIMGPAAPNDPPNTSSVICVYPDVYRPPLALQLHHKLRKSFAIQYYRDSEYEFWGPNRTYGDKGFYKWVCQLSPEHRDSVDEGREIRKKKIAEEGGDKQLELTSAYVRVNTRRCRR</sequence>
<protein>
    <submittedName>
        <fullName evidence="1">Uncharacterized protein</fullName>
    </submittedName>
</protein>
<dbReference type="GeneID" id="35604945"/>
<evidence type="ECO:0000313" key="1">
    <source>
        <dbReference type="EMBL" id="CZT24168.1"/>
    </source>
</evidence>